<evidence type="ECO:0000313" key="3">
    <source>
        <dbReference type="Proteomes" id="UP000184267"/>
    </source>
</evidence>
<organism evidence="2 3">
    <name type="scientific">Trametes pubescens</name>
    <name type="common">White-rot fungus</name>
    <dbReference type="NCBI Taxonomy" id="154538"/>
    <lineage>
        <taxon>Eukaryota</taxon>
        <taxon>Fungi</taxon>
        <taxon>Dikarya</taxon>
        <taxon>Basidiomycota</taxon>
        <taxon>Agaricomycotina</taxon>
        <taxon>Agaricomycetes</taxon>
        <taxon>Polyporales</taxon>
        <taxon>Polyporaceae</taxon>
        <taxon>Trametes</taxon>
    </lineage>
</organism>
<dbReference type="InterPro" id="IPR000210">
    <property type="entry name" value="BTB/POZ_dom"/>
</dbReference>
<dbReference type="Pfam" id="PF00651">
    <property type="entry name" value="BTB"/>
    <property type="match status" value="1"/>
</dbReference>
<gene>
    <name evidence="2" type="ORF">TRAPUB_5190</name>
</gene>
<reference evidence="2 3" key="1">
    <citation type="submission" date="2016-10" db="EMBL/GenBank/DDBJ databases">
        <title>Genome sequence of the basidiomycete white-rot fungus Trametes pubescens.</title>
        <authorList>
            <person name="Makela M.R."/>
            <person name="Granchi Z."/>
            <person name="Peng M."/>
            <person name="De Vries R.P."/>
            <person name="Grigoriev I."/>
            <person name="Riley R."/>
            <person name="Hilden K."/>
        </authorList>
    </citation>
    <scope>NUCLEOTIDE SEQUENCE [LARGE SCALE GENOMIC DNA]</scope>
    <source>
        <strain evidence="2 3">FBCC735</strain>
    </source>
</reference>
<evidence type="ECO:0000313" key="2">
    <source>
        <dbReference type="EMBL" id="OJT04145.1"/>
    </source>
</evidence>
<dbReference type="Gene3D" id="3.30.710.10">
    <property type="entry name" value="Potassium Channel Kv1.1, Chain A"/>
    <property type="match status" value="1"/>
</dbReference>
<dbReference type="SUPFAM" id="SSF54695">
    <property type="entry name" value="POZ domain"/>
    <property type="match status" value="1"/>
</dbReference>
<dbReference type="OMA" id="RCCAGSK"/>
<dbReference type="STRING" id="154538.A0A1M2V9E2"/>
<keyword evidence="3" id="KW-1185">Reference proteome</keyword>
<dbReference type="AlphaFoldDB" id="A0A1M2V9E2"/>
<accession>A0A1M2V9E2</accession>
<dbReference type="OrthoDB" id="3199068at2759"/>
<sequence>MRVKSQVEDVQYKLHRSLLGKHSPVFEELFMMPQPAGSTEGCSEENPIVLSGIEAANFTRFLSLLYPPTLGLCDIATVDEWTSVMDQADRWQVDSLREHAISQLRGLYIEPVRKIIIWQRYNLPADELVPSYMDVISRPQSLSLSDAHDLGLTRFVAIAQARDAVHLRGACRCCAGSKAQSGTSVGRDRILEDIVRTVIGITRPPNARY</sequence>
<dbReference type="InterPro" id="IPR011333">
    <property type="entry name" value="SKP1/BTB/POZ_sf"/>
</dbReference>
<dbReference type="EMBL" id="MNAD01001558">
    <property type="protein sequence ID" value="OJT04145.1"/>
    <property type="molecule type" value="Genomic_DNA"/>
</dbReference>
<comment type="caution">
    <text evidence="2">The sequence shown here is derived from an EMBL/GenBank/DDBJ whole genome shotgun (WGS) entry which is preliminary data.</text>
</comment>
<evidence type="ECO:0000259" key="1">
    <source>
        <dbReference type="PROSITE" id="PS50097"/>
    </source>
</evidence>
<dbReference type="Proteomes" id="UP000184267">
    <property type="component" value="Unassembled WGS sequence"/>
</dbReference>
<dbReference type="SMART" id="SM00225">
    <property type="entry name" value="BTB"/>
    <property type="match status" value="1"/>
</dbReference>
<dbReference type="CDD" id="cd18186">
    <property type="entry name" value="BTB_POZ_ZBTB_KLHL-like"/>
    <property type="match status" value="1"/>
</dbReference>
<protein>
    <recommendedName>
        <fullName evidence="1">BTB domain-containing protein</fullName>
    </recommendedName>
</protein>
<name>A0A1M2V9E2_TRAPU</name>
<feature type="domain" description="BTB" evidence="1">
    <location>
        <begin position="1"/>
        <end position="74"/>
    </location>
</feature>
<proteinExistence type="predicted"/>
<dbReference type="PROSITE" id="PS50097">
    <property type="entry name" value="BTB"/>
    <property type="match status" value="1"/>
</dbReference>